<dbReference type="Proteomes" id="UP000186156">
    <property type="component" value="Unassembled WGS sequence"/>
</dbReference>
<organism evidence="3 4">
    <name type="scientific">Alicyclobacillus vulcanalis</name>
    <dbReference type="NCBI Taxonomy" id="252246"/>
    <lineage>
        <taxon>Bacteria</taxon>
        <taxon>Bacillati</taxon>
        <taxon>Bacillota</taxon>
        <taxon>Bacilli</taxon>
        <taxon>Bacillales</taxon>
        <taxon>Alicyclobacillaceae</taxon>
        <taxon>Alicyclobacillus</taxon>
    </lineage>
</organism>
<dbReference type="Gene3D" id="3.40.50.720">
    <property type="entry name" value="NAD(P)-binding Rossmann-like Domain"/>
    <property type="match status" value="1"/>
</dbReference>
<dbReference type="InterPro" id="IPR013149">
    <property type="entry name" value="ADH-like_C"/>
</dbReference>
<dbReference type="InterPro" id="IPR041694">
    <property type="entry name" value="ADH_N_2"/>
</dbReference>
<evidence type="ECO:0000259" key="2">
    <source>
        <dbReference type="SMART" id="SM00829"/>
    </source>
</evidence>
<dbReference type="AlphaFoldDB" id="A0A1N7LJN4"/>
<dbReference type="FunFam" id="3.40.50.720:FF:000121">
    <property type="entry name" value="Prostaglandin reductase 2"/>
    <property type="match status" value="1"/>
</dbReference>
<dbReference type="PANTHER" id="PTHR43205:SF7">
    <property type="entry name" value="PROSTAGLANDIN REDUCTASE 1"/>
    <property type="match status" value="1"/>
</dbReference>
<feature type="domain" description="Enoyl reductase (ER)" evidence="2">
    <location>
        <begin position="19"/>
        <end position="331"/>
    </location>
</feature>
<dbReference type="InterPro" id="IPR036291">
    <property type="entry name" value="NAD(P)-bd_dom_sf"/>
</dbReference>
<reference evidence="4" key="1">
    <citation type="submission" date="2017-01" db="EMBL/GenBank/DDBJ databases">
        <authorList>
            <person name="Varghese N."/>
            <person name="Submissions S."/>
        </authorList>
    </citation>
    <scope>NUCLEOTIDE SEQUENCE [LARGE SCALE GENOMIC DNA]</scope>
    <source>
        <strain evidence="4">DSM 16176</strain>
    </source>
</reference>
<dbReference type="OrthoDB" id="9805663at2"/>
<protein>
    <recommendedName>
        <fullName evidence="2">Enoyl reductase (ER) domain-containing protein</fullName>
    </recommendedName>
</protein>
<keyword evidence="1" id="KW-0560">Oxidoreductase</keyword>
<evidence type="ECO:0000256" key="1">
    <source>
        <dbReference type="ARBA" id="ARBA00023002"/>
    </source>
</evidence>
<dbReference type="InterPro" id="IPR045010">
    <property type="entry name" value="MDR_fam"/>
</dbReference>
<dbReference type="Pfam" id="PF16884">
    <property type="entry name" value="ADH_N_2"/>
    <property type="match status" value="1"/>
</dbReference>
<dbReference type="PANTHER" id="PTHR43205">
    <property type="entry name" value="PROSTAGLANDIN REDUCTASE"/>
    <property type="match status" value="1"/>
</dbReference>
<name>A0A1N7LJN4_9BACL</name>
<accession>A0A1N7LJN4</accession>
<dbReference type="RefSeq" id="WP_076345749.1">
    <property type="nucleotide sequence ID" value="NZ_FTOO01000003.1"/>
</dbReference>
<dbReference type="SMART" id="SM00829">
    <property type="entry name" value="PKS_ER"/>
    <property type="match status" value="1"/>
</dbReference>
<dbReference type="InterPro" id="IPR020843">
    <property type="entry name" value="ER"/>
</dbReference>
<keyword evidence="4" id="KW-1185">Reference proteome</keyword>
<dbReference type="GO" id="GO:0016628">
    <property type="term" value="F:oxidoreductase activity, acting on the CH-CH group of donors, NAD or NADP as acceptor"/>
    <property type="evidence" value="ECO:0007669"/>
    <property type="project" value="InterPro"/>
</dbReference>
<dbReference type="SUPFAM" id="SSF50129">
    <property type="entry name" value="GroES-like"/>
    <property type="match status" value="1"/>
</dbReference>
<dbReference type="SUPFAM" id="SSF51735">
    <property type="entry name" value="NAD(P)-binding Rossmann-fold domains"/>
    <property type="match status" value="1"/>
</dbReference>
<proteinExistence type="predicted"/>
<dbReference type="Pfam" id="PF00107">
    <property type="entry name" value="ADH_zinc_N"/>
    <property type="match status" value="1"/>
</dbReference>
<evidence type="ECO:0000313" key="4">
    <source>
        <dbReference type="Proteomes" id="UP000186156"/>
    </source>
</evidence>
<sequence>MTVTAQRIVLAKRPQGTPTTDCFRFESVDLPPLEEGQVLVRTLYLSVDPYMRGRMNDVKSYVPPYRLDEPITGGAVCEVVESKAAHLRPGDKVLTQTGWQTHAVVAGSKVQKLDPAPEPLTLALGLLGMTGLTAYFGLIDVCDPKPGETVVISGAAGAVGMVVGQIAKILGCKAVGIAGSDDKIRFLVEELGFDAAVNYKSPTFAEDLKRACPDGVDVYFDNVGGTVSDEVLKRINDFARISLCGQIALYNLDKPDVGPRPGPLLLTRKSKMQGFIVGDYASRFPEGLQKLQTWFNEGRLKSRETVIEGFDRTIDAFLGLFTGVNTGKLVVKVS</sequence>
<dbReference type="STRING" id="252246.SAMN05421799_103190"/>
<dbReference type="InterPro" id="IPR011032">
    <property type="entry name" value="GroES-like_sf"/>
</dbReference>
<dbReference type="CDD" id="cd05288">
    <property type="entry name" value="PGDH"/>
    <property type="match status" value="1"/>
</dbReference>
<dbReference type="EMBL" id="FTOO01000003">
    <property type="protein sequence ID" value="SIS74012.1"/>
    <property type="molecule type" value="Genomic_DNA"/>
</dbReference>
<gene>
    <name evidence="3" type="ORF">SAMN05421799_103190</name>
</gene>
<dbReference type="Gene3D" id="3.90.180.10">
    <property type="entry name" value="Medium-chain alcohol dehydrogenases, catalytic domain"/>
    <property type="match status" value="1"/>
</dbReference>
<evidence type="ECO:0000313" key="3">
    <source>
        <dbReference type="EMBL" id="SIS74012.1"/>
    </source>
</evidence>